<evidence type="ECO:0000313" key="2">
    <source>
        <dbReference type="Proteomes" id="UP001146120"/>
    </source>
</evidence>
<protein>
    <submittedName>
        <fullName evidence="1">Uncharacterized protein</fullName>
    </submittedName>
</protein>
<sequence>MLSTDFPATLTDVEFCDTAIPDLPPSLPSLWPKEMWLFVDHANWTEVPEVMLDMHLSYLR</sequence>
<proteinExistence type="predicted"/>
<dbReference type="Proteomes" id="UP001146120">
    <property type="component" value="Unassembled WGS sequence"/>
</dbReference>
<comment type="caution">
    <text evidence="1">The sequence shown here is derived from an EMBL/GenBank/DDBJ whole genome shotgun (WGS) entry which is preliminary data.</text>
</comment>
<name>A0AAV2Z111_9STRA</name>
<organism evidence="1 2">
    <name type="scientific">Lagenidium giganteum</name>
    <dbReference type="NCBI Taxonomy" id="4803"/>
    <lineage>
        <taxon>Eukaryota</taxon>
        <taxon>Sar</taxon>
        <taxon>Stramenopiles</taxon>
        <taxon>Oomycota</taxon>
        <taxon>Peronosporomycetes</taxon>
        <taxon>Pythiales</taxon>
        <taxon>Pythiaceae</taxon>
    </lineage>
</organism>
<dbReference type="AlphaFoldDB" id="A0AAV2Z111"/>
<accession>A0AAV2Z111</accession>
<gene>
    <name evidence="1" type="ORF">N0F65_005457</name>
</gene>
<dbReference type="EMBL" id="DAKRPA010000086">
    <property type="protein sequence ID" value="DAZ99289.1"/>
    <property type="molecule type" value="Genomic_DNA"/>
</dbReference>
<reference evidence="1" key="1">
    <citation type="submission" date="2022-11" db="EMBL/GenBank/DDBJ databases">
        <authorList>
            <person name="Morgan W.R."/>
            <person name="Tartar A."/>
        </authorList>
    </citation>
    <scope>NUCLEOTIDE SEQUENCE</scope>
    <source>
        <strain evidence="1">ARSEF 373</strain>
    </source>
</reference>
<keyword evidence="2" id="KW-1185">Reference proteome</keyword>
<reference evidence="1" key="2">
    <citation type="journal article" date="2023" name="Microbiol Resour">
        <title>Decontamination and Annotation of the Draft Genome Sequence of the Oomycete Lagenidium giganteum ARSEF 373.</title>
        <authorList>
            <person name="Morgan W.R."/>
            <person name="Tartar A."/>
        </authorList>
    </citation>
    <scope>NUCLEOTIDE SEQUENCE</scope>
    <source>
        <strain evidence="1">ARSEF 373</strain>
    </source>
</reference>
<evidence type="ECO:0000313" key="1">
    <source>
        <dbReference type="EMBL" id="DAZ99289.1"/>
    </source>
</evidence>